<feature type="active site" description="Proton acceptor for HNH nuclease domain" evidence="12">
    <location>
        <position position="848"/>
    </location>
</feature>
<dbReference type="Gene3D" id="1.10.30.50">
    <property type="match status" value="1"/>
</dbReference>
<evidence type="ECO:0000256" key="4">
    <source>
        <dbReference type="ARBA" id="ARBA00022759"/>
    </source>
</evidence>
<dbReference type="Pfam" id="PF22702">
    <property type="entry name" value="Cas9_RuvC"/>
    <property type="match status" value="1"/>
</dbReference>
<protein>
    <recommendedName>
        <fullName evidence="12">CRISPR-associated endonuclease Cas9</fullName>
        <ecNumber evidence="12">3.1.-.-</ecNumber>
    </recommendedName>
</protein>
<comment type="caution">
    <text evidence="14">The sequence shown here is derived from an EMBL/GenBank/DDBJ whole genome shotgun (WGS) entry which is preliminary data.</text>
</comment>
<dbReference type="GO" id="GO:0051607">
    <property type="term" value="P:defense response to virus"/>
    <property type="evidence" value="ECO:0007669"/>
    <property type="project" value="UniProtKB-UniRule"/>
</dbReference>
<dbReference type="InterPro" id="IPR033114">
    <property type="entry name" value="HNH_CAS9"/>
</dbReference>
<evidence type="ECO:0000313" key="15">
    <source>
        <dbReference type="Proteomes" id="UP000289216"/>
    </source>
</evidence>
<dbReference type="GO" id="GO:0004519">
    <property type="term" value="F:endonuclease activity"/>
    <property type="evidence" value="ECO:0007669"/>
    <property type="project" value="UniProtKB-UniRule"/>
</dbReference>
<dbReference type="EMBL" id="SBAP01000002">
    <property type="protein sequence ID" value="RXZ71326.1"/>
    <property type="molecule type" value="Genomic_DNA"/>
</dbReference>
<evidence type="ECO:0000256" key="2">
    <source>
        <dbReference type="ARBA" id="ARBA00022722"/>
    </source>
</evidence>
<sequence length="1337" mass="158086">MKKFENYYLGLDIGTSSIGWAVTNSQYDILKFNGKYMWGTRLFPEANTAQERRIHRSSRRRLKRRKERIQILQMLFDKEIAKIDSGFFQRLKDSKYYKEDKTEKQTNSIFHDKDYSDKEYHQDFPTIYHLRKFLLEGNKPKDIRFVYLALHHILTHRGHFLFPDMEVSNVTEFSNIFSELKQYLYDEMDLDFEWKNGKLNEVENILKDRNLAKSEKEKKLCGLIELEGKIDNQRKAMIGMMCGCKKKFSDLFQNENYRELEISSFSFADSSYEEKRDELEGILAENILCLDYLKTIYDWGKLSDILQGEESISVAKVKSYEEHQLDLKYLKNILKLYSHKEKENVFRKKEGKYPKYISGKLSQEEFNKSIKKILEEIKSVKQEDRKVFDTLLKRASNNLLCPKQVIKENGVIPYQIHKFELEKILRNMADFFPMLKEKKDGKTLSEKIISVFTFRIPYYVGPLNQNSDRAWLVKNKDEKIYPWNFEEIVNLEESAEKFIQNLTNKCTYLVLEDVLPKSSILYSKFMVLNELNNLKINGEAISVELKQKIYLNLFQKHKKVTLKKLKGYLKSENIPIDTSTQITGIDGDFKSSLSSYLDFYNILGDKVKTDFGKKLIENCILWITLYTGEKKLLKNKIIANYKGELSEEEIKKIVNLKYKDWGRLSYAFLEEIQSASLETGELRNIIQMMWETNNNLMELLSSNYQFLSEIEKRNSVVAIGKEFNYETILGDSYASPSVKRMIWQSLSVVDEIKKIMKKAPKKIFIEMARQGDMKKERKESRKNTFITLYKSIKEEGRDWIKEIENWSDSEFRSKKLYLYYTQMGKCMYTGEKISLDQLFNKNIYDIDHIYPRSKTKDDSIENIVLVKRNINAKKTDEYPLERSIQQKQHDFWKMLHSKKLIGDKKYERLTRTTEFTDEELSDFIARQLVETRQSTKMVADILKNLFPETKIVYVKANLTSDFRKNFKILKSRDINDYHHAHDAYLNIVTGNVYNIKFTDNPRNFIKDKKLEGKKYNLKVEKIFEYRKENESFWNPKTTVTKIENYIFKKRPQFTRYSFEQHGGFFDQNIVDKESCKKGTGYIPIKSSNAVLYNTSKYGGYGSVTGTYFFLVEHTMKGKRIRTIEMMPLYLSKKIHSKEELEKYCKEKLELQKPSIRLARIKYNSLLKINGFPYHITGKTNDSYWIMSAVQLLLSKNYYEYLRKLYIFCKEERLEEEIVGEKNIKLYTCILEKLEKSIYSHKLLNINYNGKSKNLKDILESEKENFLLLSEKKQAQILIEIFTLLESNNFGANLESFGCGKKCGITKINKNIDKLEEVLLINQSPTGLFENSIDLKKV</sequence>
<comment type="subunit">
    <text evidence="11 12">Monomer. Binds crRNA and tracrRNA.</text>
</comment>
<dbReference type="PROSITE" id="PS51749">
    <property type="entry name" value="HNH_CAS9"/>
    <property type="match status" value="1"/>
</dbReference>
<dbReference type="GO" id="GO:0046872">
    <property type="term" value="F:metal ion binding"/>
    <property type="evidence" value="ECO:0007669"/>
    <property type="project" value="UniProtKB-UniRule"/>
</dbReference>
<evidence type="ECO:0000256" key="10">
    <source>
        <dbReference type="ARBA" id="ARBA00023211"/>
    </source>
</evidence>
<dbReference type="GO" id="GO:0003723">
    <property type="term" value="F:RNA binding"/>
    <property type="evidence" value="ECO:0007669"/>
    <property type="project" value="UniProtKB-UniRule"/>
</dbReference>
<reference evidence="14 15" key="1">
    <citation type="submission" date="2019-01" db="EMBL/GenBank/DDBJ databases">
        <title>Fusobacterium necrophorum Isolated From the Uterus of Dairy Cows.</title>
        <authorList>
            <person name="Francis A.M."/>
        </authorList>
    </citation>
    <scope>NUCLEOTIDE SEQUENCE [LARGE SCALE GENOMIC DNA]</scope>
    <source>
        <strain evidence="14 15">KG35</strain>
    </source>
</reference>
<comment type="similarity">
    <text evidence="12">Belongs to the CRISPR-associated Cas9 family.</text>
</comment>
<keyword evidence="3" id="KW-0479">Metal-binding</keyword>
<dbReference type="InterPro" id="IPR028629">
    <property type="entry name" value="Cas9"/>
</dbReference>
<keyword evidence="6" id="KW-0460">Magnesium</keyword>
<dbReference type="Gene3D" id="3.30.420.10">
    <property type="entry name" value="Ribonuclease H-like superfamily/Ribonuclease H"/>
    <property type="match status" value="1"/>
</dbReference>
<comment type="caution">
    <text evidence="12">Lacks conserved residue(s) required for the propagation of feature annotation.</text>
</comment>
<evidence type="ECO:0000256" key="5">
    <source>
        <dbReference type="ARBA" id="ARBA00022801"/>
    </source>
</evidence>
<dbReference type="Pfam" id="PF16592">
    <property type="entry name" value="Cas9_REC"/>
    <property type="match status" value="1"/>
</dbReference>
<dbReference type="InterPro" id="IPR055228">
    <property type="entry name" value="Cas9_RuvC"/>
</dbReference>
<evidence type="ECO:0000256" key="12">
    <source>
        <dbReference type="HAMAP-Rule" id="MF_01480"/>
    </source>
</evidence>
<comment type="function">
    <text evidence="12">CRISPR (clustered regularly interspaced short palindromic repeat) is an adaptive immune system that provides protection against mobile genetic elements (viruses, transposable elements and conjugative plasmids). CRISPR clusters contain spacers, sequences complementary to antecedent mobile elements, and target invading nucleic acids. CRISPR clusters are transcribed and processed into CRISPR RNA (crRNA). In type II CRISPR systems correct processing of pre-crRNA requires a trans-encoded small RNA (tracrRNA), endogenous ribonuclease 3 (rnc) and this protein. The tracrRNA serves as a guide for ribonuclease 3-aided processing of pre-crRNA. Subsequently Cas9/crRNA/tracrRNA endonucleolytically cleaves linear or circular dsDNA target complementary to the spacer; Cas9 is inactive in the absence of the 2 guide RNAs (gRNA). Cas9 recognizes the protospacer adjacent motif (PAM) in the CRISPR repeat sequences to help distinguish self versus nonself, as targets within the bacterial CRISPR locus do not have PAMs. PAM recognition is also required for catalytic activity.</text>
</comment>
<dbReference type="RefSeq" id="WP_129490346.1">
    <property type="nucleotide sequence ID" value="NZ_SBAP01000002.1"/>
</dbReference>
<dbReference type="InterPro" id="IPR032240">
    <property type="entry name" value="Cas9_REC"/>
</dbReference>
<evidence type="ECO:0000256" key="9">
    <source>
        <dbReference type="ARBA" id="ARBA00023125"/>
    </source>
</evidence>
<dbReference type="HAMAP" id="MF_01480">
    <property type="entry name" value="Cas9"/>
    <property type="match status" value="1"/>
</dbReference>
<keyword evidence="9 12" id="KW-0238">DNA-binding</keyword>
<keyword evidence="7 12" id="KW-0694">RNA-binding</keyword>
<evidence type="ECO:0000256" key="3">
    <source>
        <dbReference type="ARBA" id="ARBA00022723"/>
    </source>
</evidence>
<name>A0A4V1QXZ0_9FUSO</name>
<evidence type="ECO:0000256" key="7">
    <source>
        <dbReference type="ARBA" id="ARBA00022884"/>
    </source>
</evidence>
<dbReference type="GO" id="GO:0016787">
    <property type="term" value="F:hydrolase activity"/>
    <property type="evidence" value="ECO:0007669"/>
    <property type="project" value="UniProtKB-KW"/>
</dbReference>
<keyword evidence="10" id="KW-0464">Manganese</keyword>
<dbReference type="Pfam" id="PF16595">
    <property type="entry name" value="Cas9_PI"/>
    <property type="match status" value="1"/>
</dbReference>
<keyword evidence="8 12" id="KW-0051">Antiviral defense</keyword>
<evidence type="ECO:0000256" key="8">
    <source>
        <dbReference type="ARBA" id="ARBA00023118"/>
    </source>
</evidence>
<keyword evidence="2 12" id="KW-0540">Nuclease</keyword>
<evidence type="ECO:0000256" key="1">
    <source>
        <dbReference type="ARBA" id="ARBA00001946"/>
    </source>
</evidence>
<evidence type="ECO:0000313" key="14">
    <source>
        <dbReference type="EMBL" id="RXZ71326.1"/>
    </source>
</evidence>
<evidence type="ECO:0000256" key="11">
    <source>
        <dbReference type="ARBA" id="ARBA00046380"/>
    </source>
</evidence>
<comment type="domain">
    <text evidence="12">Has 2 endonuclease domains. The discontinuous RuvC-like domain cleaves the target DNA noncomplementary to crRNA while the HNH nuclease domain cleaves the target DNA complementary to crRNA.</text>
</comment>
<keyword evidence="5 12" id="KW-0378">Hydrolase</keyword>
<proteinExistence type="inferred from homology"/>
<dbReference type="InterPro" id="IPR032239">
    <property type="entry name" value="Cas9-BH"/>
</dbReference>
<dbReference type="GO" id="GO:0043571">
    <property type="term" value="P:maintenance of CRISPR repeat elements"/>
    <property type="evidence" value="ECO:0007669"/>
    <property type="project" value="UniProtKB-UniRule"/>
</dbReference>
<feature type="domain" description="HNH Cas9-type" evidence="13">
    <location>
        <begin position="770"/>
        <end position="928"/>
    </location>
</feature>
<keyword evidence="4 12" id="KW-0255">Endonuclease</keyword>
<feature type="active site" description="For RuvC-like nuclease domain" evidence="12">
    <location>
        <position position="12"/>
    </location>
</feature>
<organism evidence="14 15">
    <name type="scientific">Fusobacterium necrophorum</name>
    <dbReference type="NCBI Taxonomy" id="859"/>
    <lineage>
        <taxon>Bacteria</taxon>
        <taxon>Fusobacteriati</taxon>
        <taxon>Fusobacteriota</taxon>
        <taxon>Fusobacteriia</taxon>
        <taxon>Fusobacteriales</taxon>
        <taxon>Fusobacteriaceae</taxon>
        <taxon>Fusobacterium</taxon>
    </lineage>
</organism>
<dbReference type="Pfam" id="PF13395">
    <property type="entry name" value="HNH_4"/>
    <property type="match status" value="1"/>
</dbReference>
<dbReference type="NCBIfam" id="TIGR01865">
    <property type="entry name" value="cas_Csn1"/>
    <property type="match status" value="1"/>
</dbReference>
<comment type="cofactor">
    <cofactor evidence="1">
        <name>Mg(2+)</name>
        <dbReference type="ChEBI" id="CHEBI:18420"/>
    </cofactor>
</comment>
<accession>A0A4V1QXZ0</accession>
<dbReference type="Proteomes" id="UP000289216">
    <property type="component" value="Unassembled WGS sequence"/>
</dbReference>
<evidence type="ECO:0000256" key="6">
    <source>
        <dbReference type="ARBA" id="ARBA00022842"/>
    </source>
</evidence>
<evidence type="ECO:0000259" key="13">
    <source>
        <dbReference type="PROSITE" id="PS51749"/>
    </source>
</evidence>
<dbReference type="Pfam" id="PF16593">
    <property type="entry name" value="Cas9-BH"/>
    <property type="match status" value="1"/>
</dbReference>
<dbReference type="InterPro" id="IPR003615">
    <property type="entry name" value="HNH_nuc"/>
</dbReference>
<dbReference type="InterPro" id="IPR032237">
    <property type="entry name" value="Cas9_PI"/>
</dbReference>
<dbReference type="GO" id="GO:0003677">
    <property type="term" value="F:DNA binding"/>
    <property type="evidence" value="ECO:0007669"/>
    <property type="project" value="UniProtKB-UniRule"/>
</dbReference>
<dbReference type="InterPro" id="IPR036397">
    <property type="entry name" value="RNaseH_sf"/>
</dbReference>
<dbReference type="EC" id="3.1.-.-" evidence="12"/>
<gene>
    <name evidence="12 14" type="primary">cas9</name>
    <name evidence="14" type="ORF">EPT53_00820</name>
</gene>